<evidence type="ECO:0000256" key="8">
    <source>
        <dbReference type="ARBA" id="ARBA00023136"/>
    </source>
</evidence>
<keyword evidence="10" id="KW-0539">Nucleus</keyword>
<evidence type="ECO:0000256" key="6">
    <source>
        <dbReference type="ARBA" id="ARBA00023015"/>
    </source>
</evidence>
<evidence type="ECO:0000256" key="11">
    <source>
        <dbReference type="SAM" id="MobiDB-lite"/>
    </source>
</evidence>
<dbReference type="AlphaFoldDB" id="A0A564YNE8"/>
<dbReference type="InterPro" id="IPR011598">
    <property type="entry name" value="bHLH_dom"/>
</dbReference>
<reference evidence="13 14" key="1">
    <citation type="submission" date="2019-07" db="EMBL/GenBank/DDBJ databases">
        <authorList>
            <person name="Jastrzebski P J."/>
            <person name="Paukszto L."/>
            <person name="Jastrzebski P J."/>
        </authorList>
    </citation>
    <scope>NUCLEOTIDE SEQUENCE [LARGE SCALE GENOMIC DNA]</scope>
    <source>
        <strain evidence="13 14">WMS-il1</strain>
    </source>
</reference>
<evidence type="ECO:0000256" key="7">
    <source>
        <dbReference type="ARBA" id="ARBA00023125"/>
    </source>
</evidence>
<dbReference type="Pfam" id="PF00010">
    <property type="entry name" value="HLH"/>
    <property type="match status" value="1"/>
</dbReference>
<evidence type="ECO:0000256" key="1">
    <source>
        <dbReference type="ARBA" id="ARBA00004123"/>
    </source>
</evidence>
<name>A0A564YNE8_HYMDI</name>
<evidence type="ECO:0000313" key="13">
    <source>
        <dbReference type="EMBL" id="VUZ48700.1"/>
    </source>
</evidence>
<keyword evidence="6" id="KW-0805">Transcription regulation</keyword>
<evidence type="ECO:0000256" key="4">
    <source>
        <dbReference type="ARBA" id="ARBA00022824"/>
    </source>
</evidence>
<proteinExistence type="predicted"/>
<keyword evidence="14" id="KW-1185">Reference proteome</keyword>
<keyword evidence="3" id="KW-0812">Transmembrane</keyword>
<evidence type="ECO:0000256" key="9">
    <source>
        <dbReference type="ARBA" id="ARBA00023163"/>
    </source>
</evidence>
<evidence type="ECO:0000256" key="3">
    <source>
        <dbReference type="ARBA" id="ARBA00022692"/>
    </source>
</evidence>
<feature type="domain" description="BHLH" evidence="12">
    <location>
        <begin position="185"/>
        <end position="238"/>
    </location>
</feature>
<dbReference type="GO" id="GO:0005634">
    <property type="term" value="C:nucleus"/>
    <property type="evidence" value="ECO:0007669"/>
    <property type="project" value="UniProtKB-SubCell"/>
</dbReference>
<sequence length="1178" mass="131225">MTMNSSIEDFGDGLTANLEDIDFDTFPSFMNDVDLDFILTSCEAQSPSTQPSDENSSKKNSTLASLLRPQPSTAFVPPAPQIPIGSNSVIENGNYKPIPINASENDKHPQLKNALIQEKSLRQPSHPVMVDNMNSAFYICGPQNMSYSGLSSVSMSSSNGYQSHSCKFQPNECDASVHGDDSKSIRRSPHNAIEKRYRQSINGKINELRELLNASSGDDAKSNKSAVLRRAIDRIRYLEKENECLKIRLQMYENGYTVANNHTPIYCPTPLPPAMSQNNPLCEEDDCRISVKTNKNRLVRIKTDPATPPQSQPLTNSTIVNHHQQPQHQSMGNTQPRSIPQKHHSTIQQPPTWNGHMAPFGSSEGSGSPPSMINVPSLLSSNSDDISAISSPESYQYVQVNRKRSADNQLFQHVCPPDAKMGAYYAPDSEAINCDAISNNNGNNIVHPMANGGCYDGHAPQYTPADVNYCANGMGSSYGYHSHTPLNSSTESNFTRLSLFWGSFSLLMFNPFIISSGDSSGTAGAKAAGMPIRRLLSALSFSGDNVSASEDAIGSTLSPMFLSFMYLAQWVVAIMLLVFACPRQFGFGFLSRRSSNRRARGPVGQLPGGKIALVHWELSEEYLKSGDWNKAGSHLKSSLATLGISPCFEEGTMSIFWARLSGYVKGLRLILYHLPMLLWFSLHSAPISKEASKKGIEQEMGGTITIAKIRRRLLELKFLNLVHLSDDDQVSPSCPIVVEMPTRECLEVVHLMFDCLGDFTRDWGLLRAGKPVDASELNLFGFTLSLTVKRFFGINFLGNMLLRATQTLAKQMDEKSILDMGPDNELAMSILLAPPSNDFCQKRRLVEKDTYSGILRIGREAPPTSFLILEVYQDICETLARKAVKCVISGDLGSASLFESYVEVIKRMTTRLYREQKISIDNNSDSDSFDSSSTLAEESDGESLVKVKKDSISYCLDFFNLYGKLYTDTLEFENFDPEDYFNVNLSKMGLNDRLVYMASSLLRQTHSSKFKSPDTTPEEFERLIIGVWKTINETFDILNQIPASKDRESTVKNTNVWNYIYDAYHLVAQDWVMRSLNSVAIRFRNDKFNSQEVVSSGSIAQKPHISFTNIMFLFSTILERQRSLVSSLNASPTLWLTRVETIYRHLNCANPVSTNMSDDLKSRMGLANRHVQKKFIGQ</sequence>
<keyword evidence="9" id="KW-0804">Transcription</keyword>
<evidence type="ECO:0000259" key="12">
    <source>
        <dbReference type="PROSITE" id="PS50888"/>
    </source>
</evidence>
<feature type="region of interest" description="Disordered" evidence="11">
    <location>
        <begin position="322"/>
        <end position="353"/>
    </location>
</feature>
<keyword evidence="7" id="KW-0238">DNA-binding</keyword>
<dbReference type="Proteomes" id="UP000321570">
    <property type="component" value="Unassembled WGS sequence"/>
</dbReference>
<dbReference type="GO" id="GO:0046983">
    <property type="term" value="F:protein dimerization activity"/>
    <property type="evidence" value="ECO:0007669"/>
    <property type="project" value="InterPro"/>
</dbReference>
<dbReference type="SUPFAM" id="SSF47459">
    <property type="entry name" value="HLH, helix-loop-helix DNA-binding domain"/>
    <property type="match status" value="1"/>
</dbReference>
<dbReference type="PROSITE" id="PS50888">
    <property type="entry name" value="BHLH"/>
    <property type="match status" value="1"/>
</dbReference>
<comment type="subcellular location">
    <subcellularLocation>
        <location evidence="2">Endoplasmic reticulum membrane</location>
        <topology evidence="2">Multi-pass membrane protein</topology>
    </subcellularLocation>
    <subcellularLocation>
        <location evidence="1">Nucleus</location>
    </subcellularLocation>
</comment>
<keyword evidence="5" id="KW-1133">Transmembrane helix</keyword>
<gene>
    <name evidence="13" type="ORF">WMSIL1_LOCUS8001</name>
</gene>
<dbReference type="PANTHER" id="PTHR46062">
    <property type="entry name" value="STEROL REGULATORY ELEMENT-BINDING PROTEIN"/>
    <property type="match status" value="1"/>
</dbReference>
<feature type="compositionally biased region" description="Polar residues" evidence="11">
    <location>
        <begin position="44"/>
        <end position="64"/>
    </location>
</feature>
<keyword evidence="4" id="KW-0256">Endoplasmic reticulum</keyword>
<feature type="compositionally biased region" description="Polar residues" evidence="11">
    <location>
        <begin position="322"/>
        <end position="338"/>
    </location>
</feature>
<dbReference type="Gene3D" id="4.10.280.10">
    <property type="entry name" value="Helix-loop-helix DNA-binding domain"/>
    <property type="match status" value="1"/>
</dbReference>
<dbReference type="GO" id="GO:0005789">
    <property type="term" value="C:endoplasmic reticulum membrane"/>
    <property type="evidence" value="ECO:0007669"/>
    <property type="project" value="UniProtKB-SubCell"/>
</dbReference>
<organism evidence="13 14">
    <name type="scientific">Hymenolepis diminuta</name>
    <name type="common">Rat tapeworm</name>
    <dbReference type="NCBI Taxonomy" id="6216"/>
    <lineage>
        <taxon>Eukaryota</taxon>
        <taxon>Metazoa</taxon>
        <taxon>Spiralia</taxon>
        <taxon>Lophotrochozoa</taxon>
        <taxon>Platyhelminthes</taxon>
        <taxon>Cestoda</taxon>
        <taxon>Eucestoda</taxon>
        <taxon>Cyclophyllidea</taxon>
        <taxon>Hymenolepididae</taxon>
        <taxon>Hymenolepis</taxon>
    </lineage>
</organism>
<keyword evidence="8" id="KW-0472">Membrane</keyword>
<evidence type="ECO:0000256" key="2">
    <source>
        <dbReference type="ARBA" id="ARBA00004477"/>
    </source>
</evidence>
<dbReference type="GO" id="GO:0000978">
    <property type="term" value="F:RNA polymerase II cis-regulatory region sequence-specific DNA binding"/>
    <property type="evidence" value="ECO:0007669"/>
    <property type="project" value="TreeGrafter"/>
</dbReference>
<dbReference type="EMBL" id="CABIJS010000310">
    <property type="protein sequence ID" value="VUZ48700.1"/>
    <property type="molecule type" value="Genomic_DNA"/>
</dbReference>
<evidence type="ECO:0000256" key="10">
    <source>
        <dbReference type="ARBA" id="ARBA00023242"/>
    </source>
</evidence>
<protein>
    <recommendedName>
        <fullName evidence="12">BHLH domain-containing protein</fullName>
    </recommendedName>
</protein>
<feature type="region of interest" description="Disordered" evidence="11">
    <location>
        <begin position="44"/>
        <end position="65"/>
    </location>
</feature>
<dbReference type="SMART" id="SM00353">
    <property type="entry name" value="HLH"/>
    <property type="match status" value="1"/>
</dbReference>
<evidence type="ECO:0000313" key="14">
    <source>
        <dbReference type="Proteomes" id="UP000321570"/>
    </source>
</evidence>
<accession>A0A564YNE8</accession>
<dbReference type="GO" id="GO:0000981">
    <property type="term" value="F:DNA-binding transcription factor activity, RNA polymerase II-specific"/>
    <property type="evidence" value="ECO:0007669"/>
    <property type="project" value="TreeGrafter"/>
</dbReference>
<dbReference type="PANTHER" id="PTHR46062:SF1">
    <property type="entry name" value="LP12374P"/>
    <property type="match status" value="1"/>
</dbReference>
<dbReference type="InterPro" id="IPR036638">
    <property type="entry name" value="HLH_DNA-bd_sf"/>
</dbReference>
<evidence type="ECO:0000256" key="5">
    <source>
        <dbReference type="ARBA" id="ARBA00022989"/>
    </source>
</evidence>